<evidence type="ECO:0000313" key="5">
    <source>
        <dbReference type="Proteomes" id="UP001378188"/>
    </source>
</evidence>
<dbReference type="InterPro" id="IPR008979">
    <property type="entry name" value="Galactose-bd-like_sf"/>
</dbReference>
<evidence type="ECO:0000256" key="2">
    <source>
        <dbReference type="SAM" id="MobiDB-lite"/>
    </source>
</evidence>
<dbReference type="NCBIfam" id="TIGR00976">
    <property type="entry name" value="CocE_NonD"/>
    <property type="match status" value="2"/>
</dbReference>
<reference evidence="4 5" key="1">
    <citation type="submission" date="2024-02" db="EMBL/GenBank/DDBJ databases">
        <title>Genome analysis and characterization of Microbaculum marinisediminis sp. nov., isolated from marine sediment.</title>
        <authorList>
            <person name="Du Z.-J."/>
            <person name="Ye Y.-Q."/>
            <person name="Zhang Z.-R."/>
            <person name="Yuan S.-M."/>
            <person name="Zhang X.-Y."/>
        </authorList>
    </citation>
    <scope>NUCLEOTIDE SEQUENCE [LARGE SCALE GENOMIC DNA]</scope>
    <source>
        <strain evidence="4 5">SDUM1044001</strain>
    </source>
</reference>
<dbReference type="InterPro" id="IPR013736">
    <property type="entry name" value="Xaa-Pro_dipept_C"/>
</dbReference>
<dbReference type="RefSeq" id="WP_340327868.1">
    <property type="nucleotide sequence ID" value="NZ_JAZHOF010000001.1"/>
</dbReference>
<keyword evidence="5" id="KW-1185">Reference proteome</keyword>
<feature type="region of interest" description="Disordered" evidence="2">
    <location>
        <begin position="1"/>
        <end position="24"/>
    </location>
</feature>
<gene>
    <name evidence="4" type="ORF">V3328_01485</name>
</gene>
<feature type="domain" description="Xaa-Pro dipeptidyl-peptidase C-terminal" evidence="3">
    <location>
        <begin position="303"/>
        <end position="545"/>
    </location>
</feature>
<dbReference type="Pfam" id="PF02129">
    <property type="entry name" value="Peptidase_S15"/>
    <property type="match status" value="2"/>
</dbReference>
<dbReference type="SMART" id="SM00939">
    <property type="entry name" value="PepX_C"/>
    <property type="match status" value="1"/>
</dbReference>
<dbReference type="Gene3D" id="2.60.120.260">
    <property type="entry name" value="Galactose-binding domain-like"/>
    <property type="match status" value="1"/>
</dbReference>
<name>A0AAW9RL68_9HYPH</name>
<dbReference type="SUPFAM" id="SSF53474">
    <property type="entry name" value="alpha/beta-Hydrolases"/>
    <property type="match status" value="1"/>
</dbReference>
<feature type="compositionally biased region" description="Basic and acidic residues" evidence="2">
    <location>
        <begin position="1"/>
        <end position="19"/>
    </location>
</feature>
<dbReference type="PANTHER" id="PTHR43056">
    <property type="entry name" value="PEPTIDASE S9 PROLYL OLIGOPEPTIDASE"/>
    <property type="match status" value="1"/>
</dbReference>
<evidence type="ECO:0000256" key="1">
    <source>
        <dbReference type="ARBA" id="ARBA00022801"/>
    </source>
</evidence>
<organism evidence="4 5">
    <name type="scientific">Microbaculum marinum</name>
    <dbReference type="NCBI Taxonomy" id="1764581"/>
    <lineage>
        <taxon>Bacteria</taxon>
        <taxon>Pseudomonadati</taxon>
        <taxon>Pseudomonadota</taxon>
        <taxon>Alphaproteobacteria</taxon>
        <taxon>Hyphomicrobiales</taxon>
        <taxon>Tepidamorphaceae</taxon>
        <taxon>Microbaculum</taxon>
    </lineage>
</organism>
<dbReference type="InterPro" id="IPR029058">
    <property type="entry name" value="AB_hydrolase_fold"/>
</dbReference>
<protein>
    <submittedName>
        <fullName evidence="4">CocE/NonD family hydrolase</fullName>
    </submittedName>
</protein>
<dbReference type="EMBL" id="JAZHOF010000001">
    <property type="protein sequence ID" value="MEJ8570129.1"/>
    <property type="molecule type" value="Genomic_DNA"/>
</dbReference>
<comment type="caution">
    <text evidence="4">The sequence shown here is derived from an EMBL/GenBank/DDBJ whole genome shotgun (WGS) entry which is preliminary data.</text>
</comment>
<dbReference type="Gene3D" id="3.40.50.1820">
    <property type="entry name" value="alpha/beta hydrolase"/>
    <property type="match status" value="1"/>
</dbReference>
<evidence type="ECO:0000313" key="4">
    <source>
        <dbReference type="EMBL" id="MEJ8570129.1"/>
    </source>
</evidence>
<keyword evidence="1 4" id="KW-0378">Hydrolase</keyword>
<dbReference type="GO" id="GO:0008239">
    <property type="term" value="F:dipeptidyl-peptidase activity"/>
    <property type="evidence" value="ECO:0007669"/>
    <property type="project" value="InterPro"/>
</dbReference>
<dbReference type="SUPFAM" id="SSF49785">
    <property type="entry name" value="Galactose-binding domain-like"/>
    <property type="match status" value="1"/>
</dbReference>
<accession>A0AAW9RL68</accession>
<dbReference type="InterPro" id="IPR005674">
    <property type="entry name" value="CocE/Ser_esterase"/>
</dbReference>
<dbReference type="AlphaFoldDB" id="A0AAW9RL68"/>
<dbReference type="PANTHER" id="PTHR43056:SF10">
    <property type="entry name" value="COCE_NOND FAMILY, PUTATIVE (AFU_ORTHOLOGUE AFUA_7G00600)-RELATED"/>
    <property type="match status" value="1"/>
</dbReference>
<dbReference type="Gene3D" id="1.10.3020.20">
    <property type="match status" value="1"/>
</dbReference>
<evidence type="ECO:0000259" key="3">
    <source>
        <dbReference type="SMART" id="SM00939"/>
    </source>
</evidence>
<sequence length="551" mass="62195">MPESYRVRDPIGRPEDKGARPPAYDSRIEDGVLIERDVAVTLRDGARIYVDVYRPADGPPVPPLIAWGPYGKHGHTRYSVNFPKADVDDSNMSAYTAFEAPDPFYWVPHGYAVINADPRGTWHSEGTATYLSPEEALDFRDLIEWAGTQAWSNGKVGLSGVSYLTSAQWRVAELNPPHLAAINPWEGWTDTYREVVRHGGIPETSFWPYLPTRWGNSTTRIEDLWTETVEHPFYDDFWASKAADFSKITVPAFVVASWTDQALHTRGTLEGFKGIASAHKWLYVHGRKKWKHYYDAASVEMQRAFFDHFLKGEETELAEWPRVRFEVRERYGAGEDRAGGEWPLAGTRYTPLWLDASAGRLRAEPVAAESTVGYASRADGGDPTRATFDHVFETPTDLVGHMKLRLWMVADAADDMDLFVAVQKLDRAGEVVPFAYYAQFEDGPVALGWLRASHRELDPERSTAFQPVLAHRRDLKLAPGEIVPLDIEIWPSGTRFDRGEGLRVVVQGFDIYDYPKPSVYARHEELVNSGRHTIHAGGRYDSHLLVPVVPR</sequence>
<dbReference type="Pfam" id="PF08530">
    <property type="entry name" value="PepX_C"/>
    <property type="match status" value="1"/>
</dbReference>
<proteinExistence type="predicted"/>
<dbReference type="Proteomes" id="UP001378188">
    <property type="component" value="Unassembled WGS sequence"/>
</dbReference>
<dbReference type="InterPro" id="IPR050585">
    <property type="entry name" value="Xaa-Pro_dipeptidyl-ppase/CocE"/>
</dbReference>
<dbReference type="InterPro" id="IPR000383">
    <property type="entry name" value="Xaa-Pro-like_dom"/>
</dbReference>